<dbReference type="VEuPathDB" id="FungiDB:QG37_03467"/>
<evidence type="ECO:0000313" key="3">
    <source>
        <dbReference type="EMBL" id="PIS55490.1"/>
    </source>
</evidence>
<sequence length="277" mass="31581">MPQVSSNSLVVHKWATIISWILAAFVSIRYFVGRSPGDKHNPYHVSDTPFSANIIVTLLYWLVLFFLQISFVVQIFVPAAESSNPLSESRHTITEKIGWHFTAFNLGVFAWTLLFVKKHFFWSELVLLLNFANITYLYFTHKTYKLRPLSTWVLIHWPTVALPWSWLMFAVFWNGAVLFHVHKFVGRIISNILIWMFLFVPTFFIVVFNDWGIGLSSSALMFGVGLNQIFTKTFALQWIFAFVIAGLLAVLSLVAAATGKITREPTTEEGAPLLDGN</sequence>
<organism evidence="3">
    <name type="scientific">Candidozyma auris</name>
    <name type="common">Yeast</name>
    <name type="synonym">Candida auris</name>
    <dbReference type="NCBI Taxonomy" id="498019"/>
    <lineage>
        <taxon>Eukaryota</taxon>
        <taxon>Fungi</taxon>
        <taxon>Dikarya</taxon>
        <taxon>Ascomycota</taxon>
        <taxon>Saccharomycotina</taxon>
        <taxon>Pichiomycetes</taxon>
        <taxon>Metschnikowiaceae</taxon>
        <taxon>Candidozyma</taxon>
    </lineage>
</organism>
<evidence type="ECO:0008006" key="5">
    <source>
        <dbReference type="Google" id="ProtNLM"/>
    </source>
</evidence>
<accession>A0A2H0ZXW8</accession>
<gene>
    <name evidence="2" type="ORF">B9J08_00060</name>
    <name evidence="3" type="ORF">B9J08_001590</name>
</gene>
<keyword evidence="4" id="KW-1185">Reference proteome</keyword>
<keyword evidence="1" id="KW-0812">Transmembrane</keyword>
<feature type="transmembrane region" description="Helical" evidence="1">
    <location>
        <begin position="53"/>
        <end position="77"/>
    </location>
</feature>
<dbReference type="OMA" id="IWSILVY"/>
<keyword evidence="1" id="KW-1133">Transmembrane helix</keyword>
<name>A0A2H0ZXW8_CANAR</name>
<feature type="transmembrane region" description="Helical" evidence="1">
    <location>
        <begin position="234"/>
        <end position="256"/>
    </location>
</feature>
<reference evidence="3" key="2">
    <citation type="submission" date="2017-11" db="EMBL/GenBank/DDBJ databases">
        <title>Candida auris genome assembly and annotation.</title>
        <authorList>
            <person name="Munoz J.F."/>
            <person name="Gade L.G."/>
            <person name="Chow N.A."/>
            <person name="Litvintseva A.P."/>
            <person name="Loparev V.N."/>
            <person name="Cuomo C.A."/>
        </authorList>
    </citation>
    <scope>NUCLEOTIDE SEQUENCE</scope>
    <source>
        <strain evidence="3">B8441</strain>
    </source>
</reference>
<reference evidence="3 4" key="1">
    <citation type="journal article" date="2017" name="Clin. Infect. Dis.">
        <title>Simultaneous emergence of multidrug-resistant Candida auris on 3 continents confirmed by whole-genome sequencing and epidemiological analyses.</title>
        <authorList>
            <person name="Lockhart S.R."/>
            <person name="Etienne K.A."/>
            <person name="Vallabhaneni S."/>
            <person name="Farooqi J."/>
            <person name="Chowdhary A."/>
            <person name="Govender N.P."/>
            <person name="Colombo A.L."/>
            <person name="Calvo B."/>
            <person name="Cuomo C.A."/>
            <person name="Desjardins C.A."/>
            <person name="Berkow E.L."/>
            <person name="Castanheira M."/>
            <person name="Magobo R.E."/>
            <person name="Jabeen K."/>
            <person name="Asghar R.J."/>
            <person name="Meis J.F."/>
            <person name="Jackson B."/>
            <person name="Chiller T."/>
            <person name="Litvintseva A.P."/>
        </authorList>
    </citation>
    <scope>NUCLEOTIDE SEQUENCE [LARGE SCALE GENOMIC DNA]</scope>
    <source>
        <strain evidence="3 4">B8441</strain>
    </source>
</reference>
<dbReference type="VEuPathDB" id="FungiDB:CJI96_0000057"/>
<feature type="transmembrane region" description="Helical" evidence="1">
    <location>
        <begin position="161"/>
        <end position="181"/>
    </location>
</feature>
<comment type="caution">
    <text evidence="3">The sequence shown here is derived from an EMBL/GenBank/DDBJ whole genome shotgun (WGS) entry which is preliminary data.</text>
</comment>
<feature type="transmembrane region" description="Helical" evidence="1">
    <location>
        <begin position="193"/>
        <end position="214"/>
    </location>
</feature>
<reference evidence="2 4" key="3">
    <citation type="journal article" date="2018" name="Nat. Commun.">
        <title>Genomic insights into multidrug-resistance, mating and virulence in Candida auris and related emerging species.</title>
        <authorList>
            <person name="Munoz J.F."/>
            <person name="Gade L."/>
            <person name="Chow N.A."/>
            <person name="Loparev V.N."/>
            <person name="Juieng P."/>
            <person name="Berkow E.L."/>
            <person name="Farrer R.A."/>
            <person name="Litvintseva A.P."/>
            <person name="Cuomo C.A."/>
        </authorList>
    </citation>
    <scope>GENOME REANNOTATION</scope>
    <source>
        <strain evidence="2 4">B8441</strain>
    </source>
</reference>
<dbReference type="InterPro" id="IPR013920">
    <property type="entry name" value="DUF1774_fun"/>
</dbReference>
<evidence type="ECO:0000313" key="2">
    <source>
        <dbReference type="EMBL" id="KAK8441748.1"/>
    </source>
</evidence>
<dbReference type="VEuPathDB" id="FungiDB:CJJ09_001893"/>
<dbReference type="VEuPathDB" id="FungiDB:CJJ07_000113"/>
<keyword evidence="1" id="KW-0472">Membrane</keyword>
<proteinExistence type="predicted"/>
<dbReference type="PANTHER" id="PTHR37992:SF1">
    <property type="entry name" value="DUF1774-DOMAIN-CONTAINING PROTEIN"/>
    <property type="match status" value="1"/>
</dbReference>
<feature type="transmembrane region" description="Helical" evidence="1">
    <location>
        <begin position="121"/>
        <end position="141"/>
    </location>
</feature>
<dbReference type="VEuPathDB" id="FungiDB:B9J08_001590"/>
<dbReference type="PANTHER" id="PTHR37992">
    <property type="entry name" value="EXPRESSED PROTEIN"/>
    <property type="match status" value="1"/>
</dbReference>
<evidence type="ECO:0000313" key="4">
    <source>
        <dbReference type="Proteomes" id="UP000230249"/>
    </source>
</evidence>
<dbReference type="EMBL" id="PEKT03000001">
    <property type="protein sequence ID" value="KAK8441748.1"/>
    <property type="molecule type" value="Genomic_DNA"/>
</dbReference>
<dbReference type="Pfam" id="PF08611">
    <property type="entry name" value="DUF1774"/>
    <property type="match status" value="1"/>
</dbReference>
<feature type="transmembrane region" description="Helical" evidence="1">
    <location>
        <begin position="14"/>
        <end position="32"/>
    </location>
</feature>
<feature type="transmembrane region" description="Helical" evidence="1">
    <location>
        <begin position="97"/>
        <end position="116"/>
    </location>
</feature>
<dbReference type="VEuPathDB" id="FungiDB:CJI97_001720"/>
<dbReference type="STRING" id="498019.A0A2H0ZXW8"/>
<accession>A0A5Q7Y9D3</accession>
<evidence type="ECO:0000256" key="1">
    <source>
        <dbReference type="SAM" id="Phobius"/>
    </source>
</evidence>
<dbReference type="OrthoDB" id="3342455at2759"/>
<dbReference type="EMBL" id="PEKT02000004">
    <property type="protein sequence ID" value="PIS55490.1"/>
    <property type="molecule type" value="Genomic_DNA"/>
</dbReference>
<dbReference type="AlphaFoldDB" id="A0A2H0ZXW8"/>
<reference evidence="2" key="4">
    <citation type="submission" date="2024-03" db="EMBL/GenBank/DDBJ databases">
        <title>Improved genome assembly of Candida auris strain B8441 and annotation of B11205.</title>
        <authorList>
            <person name="Cauldron N.C."/>
            <person name="Shea T."/>
            <person name="Cuomo C.A."/>
        </authorList>
    </citation>
    <scope>NUCLEOTIDE SEQUENCE</scope>
    <source>
        <strain evidence="2">B8441</strain>
    </source>
</reference>
<protein>
    <recommendedName>
        <fullName evidence="5">DUF1774-domain-containing protein</fullName>
    </recommendedName>
</protein>
<dbReference type="Proteomes" id="UP000230249">
    <property type="component" value="Unassembled WGS sequence"/>
</dbReference>